<gene>
    <name evidence="1" type="ORF">PDIGIT_LOCUS4314</name>
</gene>
<accession>A0A9W4U9I3</accession>
<sequence>MVYISLKLSENKYGPNPKSILLNHLTIVPTIKPKSPRNKILSKSLQMHLPPLLPISAIISLPHILASPTPPATDNEPSLSLYARYDGYTYYLYNIGAYVNNTYTGKLTTCNGFDLMLNVSDLPDPSWHVCEDGVTEVRWSWRYEPTSIDVKTTVEVEGRNRTITASHPANPFGGALDCRFEPCYVGEDWCKGPVLNLLGLHYTCGTDGYRTLSTTIE</sequence>
<dbReference type="Proteomes" id="UP001152607">
    <property type="component" value="Unassembled WGS sequence"/>
</dbReference>
<proteinExistence type="predicted"/>
<evidence type="ECO:0000313" key="2">
    <source>
        <dbReference type="Proteomes" id="UP001152607"/>
    </source>
</evidence>
<keyword evidence="2" id="KW-1185">Reference proteome</keyword>
<organism evidence="1 2">
    <name type="scientific">Periconia digitata</name>
    <dbReference type="NCBI Taxonomy" id="1303443"/>
    <lineage>
        <taxon>Eukaryota</taxon>
        <taxon>Fungi</taxon>
        <taxon>Dikarya</taxon>
        <taxon>Ascomycota</taxon>
        <taxon>Pezizomycotina</taxon>
        <taxon>Dothideomycetes</taxon>
        <taxon>Pleosporomycetidae</taxon>
        <taxon>Pleosporales</taxon>
        <taxon>Massarineae</taxon>
        <taxon>Periconiaceae</taxon>
        <taxon>Periconia</taxon>
    </lineage>
</organism>
<dbReference type="EMBL" id="CAOQHR010000002">
    <property type="protein sequence ID" value="CAI6330820.1"/>
    <property type="molecule type" value="Genomic_DNA"/>
</dbReference>
<name>A0A9W4U9I3_9PLEO</name>
<comment type="caution">
    <text evidence="1">The sequence shown here is derived from an EMBL/GenBank/DDBJ whole genome shotgun (WGS) entry which is preliminary data.</text>
</comment>
<dbReference type="AlphaFoldDB" id="A0A9W4U9I3"/>
<reference evidence="1" key="1">
    <citation type="submission" date="2023-01" db="EMBL/GenBank/DDBJ databases">
        <authorList>
            <person name="Van Ghelder C."/>
            <person name="Rancurel C."/>
        </authorList>
    </citation>
    <scope>NUCLEOTIDE SEQUENCE</scope>
    <source>
        <strain evidence="1">CNCM I-4278</strain>
    </source>
</reference>
<protein>
    <submittedName>
        <fullName evidence="1">Uncharacterized protein</fullName>
    </submittedName>
</protein>
<evidence type="ECO:0000313" key="1">
    <source>
        <dbReference type="EMBL" id="CAI6330820.1"/>
    </source>
</evidence>